<dbReference type="InterPro" id="IPR050765">
    <property type="entry name" value="Riboflavin_Biosynth_HTPR"/>
</dbReference>
<dbReference type="Pfam" id="PF01872">
    <property type="entry name" value="RibD_C"/>
    <property type="match status" value="1"/>
</dbReference>
<dbReference type="EMBL" id="AJAQ01000015">
    <property type="protein sequence ID" value="EOH94165.1"/>
    <property type="molecule type" value="Genomic_DNA"/>
</dbReference>
<feature type="domain" description="Bacterial bifunctional deaminase-reductase C-terminal" evidence="4">
    <location>
        <begin position="4"/>
        <end position="210"/>
    </location>
</feature>
<dbReference type="RefSeq" id="WP_010756894.1">
    <property type="nucleotide sequence ID" value="NZ_ASWD01000001.1"/>
</dbReference>
<protein>
    <recommendedName>
        <fullName evidence="4">Bacterial bifunctional deaminase-reductase C-terminal domain-containing protein</fullName>
    </recommendedName>
</protein>
<evidence type="ECO:0000313" key="6">
    <source>
        <dbReference type="Proteomes" id="UP000013782"/>
    </source>
</evidence>
<proteinExistence type="predicted"/>
<dbReference type="PATRIC" id="fig|1158607.3.peg.1868"/>
<evidence type="ECO:0000256" key="3">
    <source>
        <dbReference type="ARBA" id="ARBA00023002"/>
    </source>
</evidence>
<comment type="caution">
    <text evidence="5">The sequence shown here is derived from an EMBL/GenBank/DDBJ whole genome shotgun (WGS) entry which is preliminary data.</text>
</comment>
<sequence length="240" mass="27011">MKRPFIFCHMFVSLDGKIEGPYMDTEEATASGDLFYAISFGEKPYYKHQGWLSGRATTDDNFTFYEKPDLKETFSPVPAGDYIIKTKEPMYYISIDPSGRLGWKSNTITYRETKAQVIEVLTEEVSDQYKSFLRDLAIPYIIAGESNVDPVLAVEKLSNYFHMETIMLGGGGVLNWSFIQAGMCDELSVVMTPVADGSSDKPSLFDSREGLSSTTPVVFDLINCQVEQDGTIWLRYAVKK</sequence>
<dbReference type="HOGENOM" id="CLU_073038_1_0_9"/>
<dbReference type="AlphaFoldDB" id="R2SFL6"/>
<keyword evidence="6" id="KW-1185">Reference proteome</keyword>
<evidence type="ECO:0000259" key="4">
    <source>
        <dbReference type="Pfam" id="PF01872"/>
    </source>
</evidence>
<dbReference type="GO" id="GO:0008703">
    <property type="term" value="F:5-amino-6-(5-phosphoribosylamino)uracil reductase activity"/>
    <property type="evidence" value="ECO:0007669"/>
    <property type="project" value="InterPro"/>
</dbReference>
<comment type="pathway">
    <text evidence="1">Cofactor biosynthesis; riboflavin biosynthesis.</text>
</comment>
<dbReference type="InterPro" id="IPR002734">
    <property type="entry name" value="RibDG_C"/>
</dbReference>
<dbReference type="eggNOG" id="COG1985">
    <property type="taxonomic scope" value="Bacteria"/>
</dbReference>
<dbReference type="GO" id="GO:0009231">
    <property type="term" value="P:riboflavin biosynthetic process"/>
    <property type="evidence" value="ECO:0007669"/>
    <property type="project" value="InterPro"/>
</dbReference>
<organism evidence="5 6">
    <name type="scientific">Enterococcus pallens ATCC BAA-351</name>
    <dbReference type="NCBI Taxonomy" id="1158607"/>
    <lineage>
        <taxon>Bacteria</taxon>
        <taxon>Bacillati</taxon>
        <taxon>Bacillota</taxon>
        <taxon>Bacilli</taxon>
        <taxon>Lactobacillales</taxon>
        <taxon>Enterococcaceae</taxon>
        <taxon>Enterococcus</taxon>
    </lineage>
</organism>
<dbReference type="InterPro" id="IPR024072">
    <property type="entry name" value="DHFR-like_dom_sf"/>
</dbReference>
<keyword evidence="3" id="KW-0560">Oxidoreductase</keyword>
<evidence type="ECO:0000313" key="5">
    <source>
        <dbReference type="EMBL" id="EOH94165.1"/>
    </source>
</evidence>
<dbReference type="STRING" id="160454.RV10_GL003828"/>
<dbReference type="SUPFAM" id="SSF53597">
    <property type="entry name" value="Dihydrofolate reductase-like"/>
    <property type="match status" value="1"/>
</dbReference>
<dbReference type="OrthoDB" id="9800865at2"/>
<accession>R2SFL6</accession>
<dbReference type="PANTHER" id="PTHR38011">
    <property type="entry name" value="DIHYDROFOLATE REDUCTASE FAMILY PROTEIN (AFU_ORTHOLOGUE AFUA_8G06820)"/>
    <property type="match status" value="1"/>
</dbReference>
<dbReference type="PANTHER" id="PTHR38011:SF7">
    <property type="entry name" value="2,5-DIAMINO-6-RIBOSYLAMINO-4(3H)-PYRIMIDINONE 5'-PHOSPHATE REDUCTASE"/>
    <property type="match status" value="1"/>
</dbReference>
<evidence type="ECO:0000256" key="1">
    <source>
        <dbReference type="ARBA" id="ARBA00005104"/>
    </source>
</evidence>
<reference evidence="5 6" key="1">
    <citation type="submission" date="2013-02" db="EMBL/GenBank/DDBJ databases">
        <title>The Genome Sequence of Enterococcus pallens BAA-351.</title>
        <authorList>
            <consortium name="The Broad Institute Genome Sequencing Platform"/>
            <consortium name="The Broad Institute Genome Sequencing Center for Infectious Disease"/>
            <person name="Earl A.M."/>
            <person name="Gilmore M.S."/>
            <person name="Lebreton F."/>
            <person name="Walker B."/>
            <person name="Young S.K."/>
            <person name="Zeng Q."/>
            <person name="Gargeya S."/>
            <person name="Fitzgerald M."/>
            <person name="Haas B."/>
            <person name="Abouelleil A."/>
            <person name="Alvarado L."/>
            <person name="Arachchi H.M."/>
            <person name="Berlin A.M."/>
            <person name="Chapman S.B."/>
            <person name="Dewar J."/>
            <person name="Goldberg J."/>
            <person name="Griggs A."/>
            <person name="Gujja S."/>
            <person name="Hansen M."/>
            <person name="Howarth C."/>
            <person name="Imamovic A."/>
            <person name="Larimer J."/>
            <person name="McCowan C."/>
            <person name="Murphy C."/>
            <person name="Neiman D."/>
            <person name="Pearson M."/>
            <person name="Priest M."/>
            <person name="Roberts A."/>
            <person name="Saif S."/>
            <person name="Shea T."/>
            <person name="Sisk P."/>
            <person name="Sykes S."/>
            <person name="Wortman J."/>
            <person name="Nusbaum C."/>
            <person name="Birren B."/>
        </authorList>
    </citation>
    <scope>NUCLEOTIDE SEQUENCE [LARGE SCALE GENOMIC DNA]</scope>
    <source>
        <strain evidence="5 6">ATCC BAA-351</strain>
    </source>
</reference>
<keyword evidence="2" id="KW-0521">NADP</keyword>
<dbReference type="Gene3D" id="3.40.430.10">
    <property type="entry name" value="Dihydrofolate Reductase, subunit A"/>
    <property type="match status" value="1"/>
</dbReference>
<evidence type="ECO:0000256" key="2">
    <source>
        <dbReference type="ARBA" id="ARBA00022857"/>
    </source>
</evidence>
<name>R2SFL6_9ENTE</name>
<dbReference type="Proteomes" id="UP000013782">
    <property type="component" value="Unassembled WGS sequence"/>
</dbReference>
<gene>
    <name evidence="5" type="ORF">UAU_01900</name>
</gene>